<protein>
    <submittedName>
        <fullName evidence="2">Uncharacterized protein</fullName>
    </submittedName>
</protein>
<feature type="region of interest" description="Disordered" evidence="1">
    <location>
        <begin position="132"/>
        <end position="159"/>
    </location>
</feature>
<dbReference type="AlphaFoldDB" id="A0A497JFW6"/>
<name>A0A497JFW6_9ARCH</name>
<organism evidence="2 3">
    <name type="scientific">Candidatus Iainarchaeum sp</name>
    <dbReference type="NCBI Taxonomy" id="3101447"/>
    <lineage>
        <taxon>Archaea</taxon>
        <taxon>Candidatus Iainarchaeota</taxon>
        <taxon>Candidatus Iainarchaeia</taxon>
        <taxon>Candidatus Iainarchaeales</taxon>
        <taxon>Candidatus Iainarchaeaceae</taxon>
        <taxon>Candidatus Iainarchaeum</taxon>
    </lineage>
</organism>
<proteinExistence type="predicted"/>
<feature type="compositionally biased region" description="Pro residues" evidence="1">
    <location>
        <begin position="138"/>
        <end position="158"/>
    </location>
</feature>
<dbReference type="Proteomes" id="UP000277633">
    <property type="component" value="Unassembled WGS sequence"/>
</dbReference>
<evidence type="ECO:0000313" key="2">
    <source>
        <dbReference type="EMBL" id="RLG69047.1"/>
    </source>
</evidence>
<dbReference type="EMBL" id="QMWO01000102">
    <property type="protein sequence ID" value="RLG69047.1"/>
    <property type="molecule type" value="Genomic_DNA"/>
</dbReference>
<comment type="caution">
    <text evidence="2">The sequence shown here is derived from an EMBL/GenBank/DDBJ whole genome shotgun (WGS) entry which is preliminary data.</text>
</comment>
<accession>A0A497JFW6</accession>
<sequence length="240" mass="27223">MAWAKGYTRDGWYYTIDFSKKDGKFRVHFADWRKEVWLLEELVVQPHNSLYRVYIRGAPTDIVGDLKSVVQTVANQIAYELETRGAANVIRGTKKEIPKPISVTPWGAARLVLGRAVPSAGAVAEVLRERREEEIGAPAPPTPPPTPAPAPAPPTPPIPEKKYAVGLGSEGLRRLRRLFEFTVRTTMGIEPTRKMKILVEEFLYGLDGKYKFAPRDEAIENATLELLRWIRDEFYFNPEF</sequence>
<evidence type="ECO:0000256" key="1">
    <source>
        <dbReference type="SAM" id="MobiDB-lite"/>
    </source>
</evidence>
<gene>
    <name evidence="2" type="ORF">DRO07_02800</name>
</gene>
<reference evidence="2 3" key="1">
    <citation type="submission" date="2018-06" db="EMBL/GenBank/DDBJ databases">
        <title>Extensive metabolic versatility and redundancy in microbially diverse, dynamic hydrothermal sediments.</title>
        <authorList>
            <person name="Dombrowski N."/>
            <person name="Teske A."/>
            <person name="Baker B.J."/>
        </authorList>
    </citation>
    <scope>NUCLEOTIDE SEQUENCE [LARGE SCALE GENOMIC DNA]</scope>
    <source>
        <strain evidence="2">B9_G13</strain>
    </source>
</reference>
<evidence type="ECO:0000313" key="3">
    <source>
        <dbReference type="Proteomes" id="UP000277633"/>
    </source>
</evidence>